<sequence>MSFKKIVEGREKLNEIKFWEMALIKYKHPKNSPSHFDCYTVNFTDPNELKELAITMYDNFIRLIEKKFNSEIQPYTGFSSKKCVDKIPMASEVIKEPWSNLIQSLSTADDCTKIKKPTYDAFIFSGTYKTDNDESENIYILCKNNPIVNYKKKSIFTCTNNTLKKNKDPLFNFPKCFDAVIYKNTLYMINLNCETIFNLERSHKNICKRHLNEIAETNIISNMEEFERCALSNKNPQKFLTYNHEILKKFANPEELETLCQELKISIDPSNNQLLFADEKSIKGFISVICGRAKRELFEDSLCEVLNSTPLNL</sequence>
<name>A0A6I3NEU9_9FIRM</name>
<evidence type="ECO:0000313" key="1">
    <source>
        <dbReference type="EMBL" id="MTL95021.1"/>
    </source>
</evidence>
<dbReference type="Pfam" id="PF16162">
    <property type="entry name" value="KwaB"/>
    <property type="match status" value="1"/>
</dbReference>
<reference evidence="1" key="1">
    <citation type="journal article" date="2019" name="Nat. Med.">
        <title>A library of human gut bacterial isolates paired with longitudinal multiomics data enables mechanistic microbiome research.</title>
        <authorList>
            <person name="Poyet M."/>
            <person name="Groussin M."/>
            <person name="Gibbons S.M."/>
            <person name="Avila-Pacheco J."/>
            <person name="Jiang X."/>
            <person name="Kearney S.M."/>
            <person name="Perrotta A.R."/>
            <person name="Berdy B."/>
            <person name="Zhao S."/>
            <person name="Lieberman T.D."/>
            <person name="Swanson P.K."/>
            <person name="Smith M."/>
            <person name="Roesemann S."/>
            <person name="Alexander J.E."/>
            <person name="Rich S.A."/>
            <person name="Livny J."/>
            <person name="Vlamakis H."/>
            <person name="Clish C."/>
            <person name="Bullock K."/>
            <person name="Deik A."/>
            <person name="Scott J."/>
            <person name="Pierce K.A."/>
            <person name="Xavier R.J."/>
            <person name="Alm E.J."/>
        </authorList>
    </citation>
    <scope>NUCLEOTIDE SEQUENCE</scope>
    <source>
        <strain evidence="1">BIOML-A179</strain>
    </source>
</reference>
<dbReference type="RefSeq" id="WP_129821664.1">
    <property type="nucleotide sequence ID" value="NZ_RCYV01000017.1"/>
</dbReference>
<protein>
    <submittedName>
        <fullName evidence="1">DUF4868 domain-containing protein</fullName>
    </submittedName>
</protein>
<accession>A0A6I3NEU9</accession>
<proteinExistence type="predicted"/>
<dbReference type="InterPro" id="IPR032359">
    <property type="entry name" value="KwaB-like"/>
</dbReference>
<organism evidence="1">
    <name type="scientific">Turicibacter sanguinis</name>
    <dbReference type="NCBI Taxonomy" id="154288"/>
    <lineage>
        <taxon>Bacteria</taxon>
        <taxon>Bacillati</taxon>
        <taxon>Bacillota</taxon>
        <taxon>Erysipelotrichia</taxon>
        <taxon>Erysipelotrichales</taxon>
        <taxon>Turicibacteraceae</taxon>
        <taxon>Turicibacter</taxon>
    </lineage>
</organism>
<comment type="caution">
    <text evidence="1">The sequence shown here is derived from an EMBL/GenBank/DDBJ whole genome shotgun (WGS) entry which is preliminary data.</text>
</comment>
<dbReference type="AlphaFoldDB" id="A0A6I3NEU9"/>
<dbReference type="EMBL" id="WMQV01000029">
    <property type="protein sequence ID" value="MTL95021.1"/>
    <property type="molecule type" value="Genomic_DNA"/>
</dbReference>
<gene>
    <name evidence="1" type="ORF">GMA64_10815</name>
</gene>